<dbReference type="AlphaFoldDB" id="A0A182SGH6"/>
<sequence>MRRGFNNRIDSSSESLKDDNEGDETHGHDSLSRLEDHSIGKEEDDNIFQSNNEIRSSHALYCSNKRTKLGKRKLRKVKNTGRDFFQSQAAVSDDSDDDVGEDSDGANSLESFVTASDVEQSMGDMHAVYLQSVRSPLVRRGGFKIPNKLQPVNDLCFDDTNIHFAEEGNHNADVADRTDEEQFLNSFIDDNIVVSLESDPSELEIAEQLLKERRRRNRRKRQSDEQPSAGRKKRRRCIVDFSSDSD</sequence>
<reference evidence="3" key="1">
    <citation type="submission" date="2013-09" db="EMBL/GenBank/DDBJ databases">
        <title>The Genome Sequence of Anopheles maculatus species B.</title>
        <authorList>
            <consortium name="The Broad Institute Genomics Platform"/>
            <person name="Neafsey D.E."/>
            <person name="Besansky N."/>
            <person name="Howell P."/>
            <person name="Walton C."/>
            <person name="Young S.K."/>
            <person name="Zeng Q."/>
            <person name="Gargeya S."/>
            <person name="Fitzgerald M."/>
            <person name="Haas B."/>
            <person name="Abouelleil A."/>
            <person name="Allen A.W."/>
            <person name="Alvarado L."/>
            <person name="Arachchi H.M."/>
            <person name="Berlin A.M."/>
            <person name="Chapman S.B."/>
            <person name="Gainer-Dewar J."/>
            <person name="Goldberg J."/>
            <person name="Griggs A."/>
            <person name="Gujja S."/>
            <person name="Hansen M."/>
            <person name="Howarth C."/>
            <person name="Imamovic A."/>
            <person name="Ireland A."/>
            <person name="Larimer J."/>
            <person name="McCowan C."/>
            <person name="Murphy C."/>
            <person name="Pearson M."/>
            <person name="Poon T.W."/>
            <person name="Priest M."/>
            <person name="Roberts A."/>
            <person name="Saif S."/>
            <person name="Shea T."/>
            <person name="Sisk P."/>
            <person name="Sykes S."/>
            <person name="Wortman J."/>
            <person name="Nusbaum C."/>
            <person name="Birren B."/>
        </authorList>
    </citation>
    <scope>NUCLEOTIDE SEQUENCE [LARGE SCALE GENOMIC DNA]</scope>
    <source>
        <strain evidence="3">maculatus3</strain>
    </source>
</reference>
<dbReference type="EnsemblMetazoa" id="AMAM006311-RA">
    <property type="protein sequence ID" value="AMAM006311-PA"/>
    <property type="gene ID" value="AMAM006311"/>
</dbReference>
<feature type="compositionally biased region" description="Acidic residues" evidence="1">
    <location>
        <begin position="93"/>
        <end position="104"/>
    </location>
</feature>
<feature type="region of interest" description="Disordered" evidence="1">
    <location>
        <begin position="1"/>
        <end position="51"/>
    </location>
</feature>
<feature type="compositionally biased region" description="Basic residues" evidence="1">
    <location>
        <begin position="212"/>
        <end position="221"/>
    </location>
</feature>
<organism evidence="2 3">
    <name type="scientific">Anopheles maculatus</name>
    <dbReference type="NCBI Taxonomy" id="74869"/>
    <lineage>
        <taxon>Eukaryota</taxon>
        <taxon>Metazoa</taxon>
        <taxon>Ecdysozoa</taxon>
        <taxon>Arthropoda</taxon>
        <taxon>Hexapoda</taxon>
        <taxon>Insecta</taxon>
        <taxon>Pterygota</taxon>
        <taxon>Neoptera</taxon>
        <taxon>Endopterygota</taxon>
        <taxon>Diptera</taxon>
        <taxon>Nematocera</taxon>
        <taxon>Culicoidea</taxon>
        <taxon>Culicidae</taxon>
        <taxon>Anophelinae</taxon>
        <taxon>Anopheles</taxon>
        <taxon>Anopheles maculatus group</taxon>
    </lineage>
</organism>
<proteinExistence type="predicted"/>
<evidence type="ECO:0000313" key="3">
    <source>
        <dbReference type="Proteomes" id="UP000075901"/>
    </source>
</evidence>
<feature type="region of interest" description="Disordered" evidence="1">
    <location>
        <begin position="88"/>
        <end position="107"/>
    </location>
</feature>
<accession>A0A182SGH6</accession>
<feature type="region of interest" description="Disordered" evidence="1">
    <location>
        <begin position="212"/>
        <end position="246"/>
    </location>
</feature>
<protein>
    <submittedName>
        <fullName evidence="2">Uncharacterized protein</fullName>
    </submittedName>
</protein>
<keyword evidence="3" id="KW-1185">Reference proteome</keyword>
<dbReference type="Proteomes" id="UP000075901">
    <property type="component" value="Unassembled WGS sequence"/>
</dbReference>
<evidence type="ECO:0000313" key="2">
    <source>
        <dbReference type="EnsemblMetazoa" id="AMAM006311-PA"/>
    </source>
</evidence>
<dbReference type="VEuPathDB" id="VectorBase:AMAM006311"/>
<reference evidence="2" key="2">
    <citation type="submission" date="2020-05" db="UniProtKB">
        <authorList>
            <consortium name="EnsemblMetazoa"/>
        </authorList>
    </citation>
    <scope>IDENTIFICATION</scope>
    <source>
        <strain evidence="2">maculatus3</strain>
    </source>
</reference>
<evidence type="ECO:0000256" key="1">
    <source>
        <dbReference type="SAM" id="MobiDB-lite"/>
    </source>
</evidence>
<name>A0A182SGH6_9DIPT</name>
<feature type="compositionally biased region" description="Basic and acidic residues" evidence="1">
    <location>
        <begin position="15"/>
        <end position="41"/>
    </location>
</feature>